<organism evidence="1">
    <name type="scientific">Anguilla anguilla</name>
    <name type="common">European freshwater eel</name>
    <name type="synonym">Muraena anguilla</name>
    <dbReference type="NCBI Taxonomy" id="7936"/>
    <lineage>
        <taxon>Eukaryota</taxon>
        <taxon>Metazoa</taxon>
        <taxon>Chordata</taxon>
        <taxon>Craniata</taxon>
        <taxon>Vertebrata</taxon>
        <taxon>Euteleostomi</taxon>
        <taxon>Actinopterygii</taxon>
        <taxon>Neopterygii</taxon>
        <taxon>Teleostei</taxon>
        <taxon>Anguilliformes</taxon>
        <taxon>Anguillidae</taxon>
        <taxon>Anguilla</taxon>
    </lineage>
</organism>
<sequence length="73" mass="8537">MSQQSPLSHTIIQKISEITIQSSLNHTHEKNERLLSVITCWTACSVLNNMEINQNFHQEHLYFFNKYVSAVFL</sequence>
<dbReference type="EMBL" id="GBXM01073033">
    <property type="protein sequence ID" value="JAH35544.1"/>
    <property type="molecule type" value="Transcribed_RNA"/>
</dbReference>
<proteinExistence type="predicted"/>
<reference evidence="1" key="1">
    <citation type="submission" date="2014-11" db="EMBL/GenBank/DDBJ databases">
        <authorList>
            <person name="Amaro Gonzalez C."/>
        </authorList>
    </citation>
    <scope>NUCLEOTIDE SEQUENCE</scope>
</reference>
<accession>A0A0E9S288</accession>
<name>A0A0E9S288_ANGAN</name>
<reference evidence="1" key="2">
    <citation type="journal article" date="2015" name="Fish Shellfish Immunol.">
        <title>Early steps in the European eel (Anguilla anguilla)-Vibrio vulnificus interaction in the gills: Role of the RtxA13 toxin.</title>
        <authorList>
            <person name="Callol A."/>
            <person name="Pajuelo D."/>
            <person name="Ebbesson L."/>
            <person name="Teles M."/>
            <person name="MacKenzie S."/>
            <person name="Amaro C."/>
        </authorList>
    </citation>
    <scope>NUCLEOTIDE SEQUENCE</scope>
</reference>
<protein>
    <submittedName>
        <fullName evidence="1">Uncharacterized protein</fullName>
    </submittedName>
</protein>
<dbReference type="AlphaFoldDB" id="A0A0E9S288"/>
<evidence type="ECO:0000313" key="1">
    <source>
        <dbReference type="EMBL" id="JAH35544.1"/>
    </source>
</evidence>